<organism evidence="2 3">
    <name type="scientific">Flexibacter flexilis DSM 6793</name>
    <dbReference type="NCBI Taxonomy" id="927664"/>
    <lineage>
        <taxon>Bacteria</taxon>
        <taxon>Pseudomonadati</taxon>
        <taxon>Bacteroidota</taxon>
        <taxon>Cytophagia</taxon>
        <taxon>Cytophagales</taxon>
        <taxon>Flexibacteraceae</taxon>
        <taxon>Flexibacter</taxon>
    </lineage>
</organism>
<keyword evidence="1" id="KW-0472">Membrane</keyword>
<feature type="transmembrane region" description="Helical" evidence="1">
    <location>
        <begin position="6"/>
        <end position="26"/>
    </location>
</feature>
<dbReference type="RefSeq" id="WP_091516735.1">
    <property type="nucleotide sequence ID" value="NZ_FOLE01000017.1"/>
</dbReference>
<dbReference type="Pfam" id="PF05751">
    <property type="entry name" value="FixH"/>
    <property type="match status" value="1"/>
</dbReference>
<evidence type="ECO:0000313" key="2">
    <source>
        <dbReference type="EMBL" id="SFC99054.1"/>
    </source>
</evidence>
<reference evidence="2 3" key="1">
    <citation type="submission" date="2016-10" db="EMBL/GenBank/DDBJ databases">
        <authorList>
            <person name="de Groot N.N."/>
        </authorList>
    </citation>
    <scope>NUCLEOTIDE SEQUENCE [LARGE SCALE GENOMIC DNA]</scope>
    <source>
        <strain evidence="2 3">DSM 6793</strain>
    </source>
</reference>
<dbReference type="STRING" id="927664.SAMN05421780_11710"/>
<keyword evidence="1" id="KW-0812">Transmembrane</keyword>
<name>A0A1I1NMY6_9BACT</name>
<accession>A0A1I1NMY6</accession>
<dbReference type="AlphaFoldDB" id="A0A1I1NMY6"/>
<keyword evidence="1" id="KW-1133">Transmembrane helix</keyword>
<protein>
    <submittedName>
        <fullName evidence="2">FixH protein</fullName>
    </submittedName>
</protein>
<dbReference type="EMBL" id="FOLE01000017">
    <property type="protein sequence ID" value="SFC99054.1"/>
    <property type="molecule type" value="Genomic_DNA"/>
</dbReference>
<dbReference type="Proteomes" id="UP000199514">
    <property type="component" value="Unassembled WGS sequence"/>
</dbReference>
<evidence type="ECO:0000313" key="3">
    <source>
        <dbReference type="Proteomes" id="UP000199514"/>
    </source>
</evidence>
<dbReference type="OrthoDB" id="1493774at2"/>
<dbReference type="InterPro" id="IPR008620">
    <property type="entry name" value="FixH"/>
</dbReference>
<gene>
    <name evidence="2" type="ORF">SAMN05421780_11710</name>
</gene>
<evidence type="ECO:0000256" key="1">
    <source>
        <dbReference type="SAM" id="Phobius"/>
    </source>
</evidence>
<sequence length="139" mass="16020">MNWGHKIAILYTSFALLILFMVYMCVKQTDIFLVSPEYYKEEMAYQDRIDEKANAQQANMDIKQEAGMLQLHWNKGAASGSVLFFRPSDANKDLQLPLELDSAGKQNIPTANLDKGLWRVKLRWTQGNKNFFQEKAITL</sequence>
<proteinExistence type="predicted"/>
<keyword evidence="3" id="KW-1185">Reference proteome</keyword>